<name>A0A075JIA6_9MICO</name>
<dbReference type="HOGENOM" id="CLU_1966956_0_0_11"/>
<dbReference type="GeneID" id="41841246"/>
<evidence type="ECO:0000313" key="1">
    <source>
        <dbReference type="EMBL" id="AIF41032.1"/>
    </source>
</evidence>
<keyword evidence="2" id="KW-1185">Reference proteome</keyword>
<dbReference type="KEGG" id="dni:HX89_08840"/>
<dbReference type="AlphaFoldDB" id="A0A075JIA6"/>
<dbReference type="Pfam" id="PF19586">
    <property type="entry name" value="DUF6093"/>
    <property type="match status" value="1"/>
</dbReference>
<reference evidence="1 2" key="1">
    <citation type="submission" date="2014-07" db="EMBL/GenBank/DDBJ databases">
        <title>Genome Sequencing of Dermacoccus nishinomiyaensis.</title>
        <authorList>
            <person name="Hong K.W."/>
            <person name="Chan K.G."/>
        </authorList>
    </citation>
    <scope>NUCLEOTIDE SEQUENCE [LARGE SCALE GENOMIC DNA]</scope>
    <source>
        <strain evidence="1 2">M25</strain>
    </source>
</reference>
<dbReference type="Proteomes" id="UP000027986">
    <property type="component" value="Chromosome"/>
</dbReference>
<dbReference type="InterPro" id="IPR046075">
    <property type="entry name" value="DUF6093"/>
</dbReference>
<dbReference type="EMBL" id="CP008889">
    <property type="protein sequence ID" value="AIF41032.1"/>
    <property type="molecule type" value="Genomic_DNA"/>
</dbReference>
<accession>A0A075JIA6</accession>
<sequence>MKPNLPRLRQRITTTMTMRVLIYRDGPLVTDPDTLQDTATRETVWQGSSLIYPQTAPEQQVTVAGADYRVSTYDAVLPDGATFKTGDRLEVTASPDNTTMVGKTFVVRDDPLDGWQIARRAVLQLVD</sequence>
<dbReference type="RefSeq" id="WP_038568611.1">
    <property type="nucleotide sequence ID" value="NZ_CP008889.1"/>
</dbReference>
<evidence type="ECO:0000313" key="2">
    <source>
        <dbReference type="Proteomes" id="UP000027986"/>
    </source>
</evidence>
<organism evidence="1 2">
    <name type="scientific">Dermacoccus nishinomiyaensis</name>
    <dbReference type="NCBI Taxonomy" id="1274"/>
    <lineage>
        <taxon>Bacteria</taxon>
        <taxon>Bacillati</taxon>
        <taxon>Actinomycetota</taxon>
        <taxon>Actinomycetes</taxon>
        <taxon>Micrococcales</taxon>
        <taxon>Dermacoccaceae</taxon>
        <taxon>Dermacoccus</taxon>
    </lineage>
</organism>
<gene>
    <name evidence="1" type="ORF">HX89_08840</name>
</gene>
<proteinExistence type="predicted"/>
<evidence type="ECO:0008006" key="3">
    <source>
        <dbReference type="Google" id="ProtNLM"/>
    </source>
</evidence>
<protein>
    <recommendedName>
        <fullName evidence="3">Head-to-tail stopper</fullName>
    </recommendedName>
</protein>